<evidence type="ECO:0000313" key="3">
    <source>
        <dbReference type="Proteomes" id="UP001417504"/>
    </source>
</evidence>
<evidence type="ECO:0000313" key="2">
    <source>
        <dbReference type="EMBL" id="KAK9124436.1"/>
    </source>
</evidence>
<comment type="caution">
    <text evidence="2">The sequence shown here is derived from an EMBL/GenBank/DDBJ whole genome shotgun (WGS) entry which is preliminary data.</text>
</comment>
<name>A0AAP0P1V9_9MAGN</name>
<proteinExistence type="predicted"/>
<dbReference type="EMBL" id="JBBNAE010000005">
    <property type="protein sequence ID" value="KAK9124436.1"/>
    <property type="molecule type" value="Genomic_DNA"/>
</dbReference>
<feature type="compositionally biased region" description="Basic and acidic residues" evidence="1">
    <location>
        <begin position="20"/>
        <end position="53"/>
    </location>
</feature>
<protein>
    <submittedName>
        <fullName evidence="2">Uncharacterized protein</fullName>
    </submittedName>
</protein>
<gene>
    <name evidence="2" type="ORF">Sjap_014038</name>
</gene>
<dbReference type="AlphaFoldDB" id="A0AAP0P1V9"/>
<sequence length="67" mass="7804">MPNADQSTGLEGGRGTARWEVCEAERERERERKSYLRRVRLPEDHETRQQREEEGGDGGDDEEESEL</sequence>
<feature type="region of interest" description="Disordered" evidence="1">
    <location>
        <begin position="1"/>
        <end position="67"/>
    </location>
</feature>
<evidence type="ECO:0000256" key="1">
    <source>
        <dbReference type="SAM" id="MobiDB-lite"/>
    </source>
</evidence>
<reference evidence="2 3" key="1">
    <citation type="submission" date="2024-01" db="EMBL/GenBank/DDBJ databases">
        <title>Genome assemblies of Stephania.</title>
        <authorList>
            <person name="Yang L."/>
        </authorList>
    </citation>
    <scope>NUCLEOTIDE SEQUENCE [LARGE SCALE GENOMIC DNA]</scope>
    <source>
        <strain evidence="2">QJT</strain>
        <tissue evidence="2">Leaf</tissue>
    </source>
</reference>
<keyword evidence="3" id="KW-1185">Reference proteome</keyword>
<feature type="compositionally biased region" description="Acidic residues" evidence="1">
    <location>
        <begin position="54"/>
        <end position="67"/>
    </location>
</feature>
<organism evidence="2 3">
    <name type="scientific">Stephania japonica</name>
    <dbReference type="NCBI Taxonomy" id="461633"/>
    <lineage>
        <taxon>Eukaryota</taxon>
        <taxon>Viridiplantae</taxon>
        <taxon>Streptophyta</taxon>
        <taxon>Embryophyta</taxon>
        <taxon>Tracheophyta</taxon>
        <taxon>Spermatophyta</taxon>
        <taxon>Magnoliopsida</taxon>
        <taxon>Ranunculales</taxon>
        <taxon>Menispermaceae</taxon>
        <taxon>Menispermoideae</taxon>
        <taxon>Cissampelideae</taxon>
        <taxon>Stephania</taxon>
    </lineage>
</organism>
<dbReference type="Proteomes" id="UP001417504">
    <property type="component" value="Unassembled WGS sequence"/>
</dbReference>
<accession>A0AAP0P1V9</accession>